<dbReference type="PROSITE" id="PS50088">
    <property type="entry name" value="ANK_REPEAT"/>
    <property type="match status" value="1"/>
</dbReference>
<name>Q6VZG2_CNPV</name>
<dbReference type="Gene3D" id="1.25.40.20">
    <property type="entry name" value="Ankyrin repeat-containing domain"/>
    <property type="match status" value="1"/>
</dbReference>
<dbReference type="GeneID" id="2700096"/>
<evidence type="ECO:0000313" key="4">
    <source>
        <dbReference type="Proteomes" id="UP000168164"/>
    </source>
</evidence>
<evidence type="ECO:0000313" key="3">
    <source>
        <dbReference type="EMBL" id="AAR83531.1"/>
    </source>
</evidence>
<dbReference type="KEGG" id="vg:2700096"/>
<protein>
    <submittedName>
        <fullName evidence="3">CNPV185 ankyrin repeat protein</fullName>
    </submittedName>
</protein>
<dbReference type="RefSeq" id="NP_955208.1">
    <property type="nucleotide sequence ID" value="NC_005309.1"/>
</dbReference>
<dbReference type="SUPFAM" id="SSF48403">
    <property type="entry name" value="Ankyrin repeat"/>
    <property type="match status" value="1"/>
</dbReference>
<accession>Q6VZG2</accession>
<dbReference type="Pfam" id="PF12796">
    <property type="entry name" value="Ank_2"/>
    <property type="match status" value="1"/>
</dbReference>
<dbReference type="PANTHER" id="PTHR24198">
    <property type="entry name" value="ANKYRIN REPEAT AND PROTEIN KINASE DOMAIN-CONTAINING PROTEIN"/>
    <property type="match status" value="1"/>
</dbReference>
<sequence length="328" mass="38556">MLSKTYKEVIRELRTHFRSFIGIEYQEPENEHEHESENESDSDDEDSKLFFKSCTNGDLDTVKTVLCKNIDVIYRYDRVKKDTGLHKAVKNNHLEVAKFLLINKADPEPYDIDTLTPIEFAVENNNPDMVKLILQYGDIDFNQCMEFCVYNRYSSIIEILACYQESGYDGLYAIKVACRLRYLDLVVLLLRCFLVYNNDEDIPKMVYSIGYMVITHFDYIYDCITIETLVSVCVLCCPKIAILFKKIEHTFIGRYSLKSFVNKCNKEIRMMSSILVCNKPLSYILSHYKYNNTTLVNQYKYILSISDKFVIYKDLIRSRMYTLLNEHS</sequence>
<keyword evidence="2" id="KW-0040">ANK repeat</keyword>
<dbReference type="SMART" id="SM00248">
    <property type="entry name" value="ANK"/>
    <property type="match status" value="4"/>
</dbReference>
<gene>
    <name evidence="3" type="primary">CNPV185</name>
</gene>
<organism evidence="3 4">
    <name type="scientific">Canarypox virus</name>
    <name type="common">CNPV</name>
    <dbReference type="NCBI Taxonomy" id="44088"/>
    <lineage>
        <taxon>Viruses</taxon>
        <taxon>Varidnaviria</taxon>
        <taxon>Bamfordvirae</taxon>
        <taxon>Nucleocytoviricota</taxon>
        <taxon>Pokkesviricetes</taxon>
        <taxon>Chitovirales</taxon>
        <taxon>Poxviridae</taxon>
        <taxon>Chordopoxvirinae</taxon>
        <taxon>Avipoxvirus</taxon>
        <taxon>Avipoxvirus canarypox</taxon>
    </lineage>
</organism>
<evidence type="ECO:0000256" key="1">
    <source>
        <dbReference type="ARBA" id="ARBA00022737"/>
    </source>
</evidence>
<organismHost>
    <name type="scientific">Serinus</name>
    <dbReference type="NCBI Taxonomy" id="9134"/>
</organismHost>
<evidence type="ECO:0000256" key="2">
    <source>
        <dbReference type="ARBA" id="ARBA00023043"/>
    </source>
</evidence>
<dbReference type="InterPro" id="IPR036770">
    <property type="entry name" value="Ankyrin_rpt-contain_sf"/>
</dbReference>
<keyword evidence="4" id="KW-1185">Reference proteome</keyword>
<dbReference type="InterPro" id="IPR002110">
    <property type="entry name" value="Ankyrin_rpt"/>
</dbReference>
<proteinExistence type="predicted"/>
<reference evidence="3 4" key="1">
    <citation type="journal article" date="2004" name="J. Virol.">
        <title>The genome of canarypox virus.</title>
        <authorList>
            <person name="Tulman E.R."/>
            <person name="Afonso C.L."/>
            <person name="Lu Z."/>
            <person name="Zsak L."/>
            <person name="Kutish G.F."/>
            <person name="Rock D.L."/>
        </authorList>
    </citation>
    <scope>NUCLEOTIDE SEQUENCE [LARGE SCALE GENOMIC DNA]</scope>
    <source>
        <strain evidence="3">ATCC VR-111</strain>
    </source>
</reference>
<keyword evidence="1" id="KW-0677">Repeat</keyword>
<dbReference type="Proteomes" id="UP000168164">
    <property type="component" value="Segment"/>
</dbReference>
<dbReference type="EMBL" id="AY318871">
    <property type="protein sequence ID" value="AAR83531.1"/>
    <property type="molecule type" value="Genomic_DNA"/>
</dbReference>
<dbReference type="PANTHER" id="PTHR24198:SF165">
    <property type="entry name" value="ANKYRIN REPEAT-CONTAINING PROTEIN-RELATED"/>
    <property type="match status" value="1"/>
</dbReference>